<protein>
    <submittedName>
        <fullName evidence="2">Uncharacterized protein</fullName>
    </submittedName>
</protein>
<feature type="compositionally biased region" description="Pro residues" evidence="1">
    <location>
        <begin position="76"/>
        <end position="86"/>
    </location>
</feature>
<dbReference type="EMBL" id="AACB03000002">
    <property type="protein sequence ID" value="KAE8304056.1"/>
    <property type="molecule type" value="Genomic_DNA"/>
</dbReference>
<comment type="caution">
    <text evidence="2">The sequence shown here is derived from an EMBL/GenBank/DDBJ whole genome shotgun (WGS) entry which is preliminary data.</text>
</comment>
<keyword evidence="3" id="KW-1185">Reference proteome</keyword>
<accession>A8BMS0</accession>
<dbReference type="PROSITE" id="PS51257">
    <property type="entry name" value="PROKAR_LIPOPROTEIN"/>
    <property type="match status" value="1"/>
</dbReference>
<dbReference type="KEGG" id="gla:GL50803_0023876"/>
<organism evidence="2 3">
    <name type="scientific">Giardia intestinalis (strain ATCC 50803 / WB clone C6)</name>
    <name type="common">Giardia lamblia</name>
    <dbReference type="NCBI Taxonomy" id="184922"/>
    <lineage>
        <taxon>Eukaryota</taxon>
        <taxon>Metamonada</taxon>
        <taxon>Diplomonadida</taxon>
        <taxon>Hexamitidae</taxon>
        <taxon>Giardiinae</taxon>
        <taxon>Giardia</taxon>
    </lineage>
</organism>
<feature type="compositionally biased region" description="Low complexity" evidence="1">
    <location>
        <begin position="316"/>
        <end position="326"/>
    </location>
</feature>
<evidence type="ECO:0000313" key="2">
    <source>
        <dbReference type="EMBL" id="KAE8304056.1"/>
    </source>
</evidence>
<evidence type="ECO:0000256" key="1">
    <source>
        <dbReference type="SAM" id="MobiDB-lite"/>
    </source>
</evidence>
<feature type="region of interest" description="Disordered" evidence="1">
    <location>
        <begin position="240"/>
        <end position="352"/>
    </location>
</feature>
<evidence type="ECO:0000313" key="3">
    <source>
        <dbReference type="Proteomes" id="UP000001548"/>
    </source>
</evidence>
<gene>
    <name evidence="2" type="ORF">GL50803_0023876</name>
</gene>
<dbReference type="VEuPathDB" id="GiardiaDB:GL50803_23876"/>
<dbReference type="HOGENOM" id="CLU_730474_0_0_1"/>
<reference evidence="2 3" key="1">
    <citation type="journal article" date="2007" name="Science">
        <title>Genomic minimalism in the early diverging intestinal parasite Giardia lamblia.</title>
        <authorList>
            <person name="Morrison H.G."/>
            <person name="McArthur A.G."/>
            <person name="Gillin F.D."/>
            <person name="Aley S.B."/>
            <person name="Adam R.D."/>
            <person name="Olsen G.J."/>
            <person name="Best A.A."/>
            <person name="Cande W.Z."/>
            <person name="Chen F."/>
            <person name="Cipriano M.J."/>
            <person name="Davids B.J."/>
            <person name="Dawson S.C."/>
            <person name="Elmendorf H.G."/>
            <person name="Hehl A.B."/>
            <person name="Holder M.E."/>
            <person name="Huse S.M."/>
            <person name="Kim U.U."/>
            <person name="Lasek-Nesselquist E."/>
            <person name="Manning G."/>
            <person name="Nigam A."/>
            <person name="Nixon J.E."/>
            <person name="Palm D."/>
            <person name="Passamaneck N.E."/>
            <person name="Prabhu A."/>
            <person name="Reich C.I."/>
            <person name="Reiner D.S."/>
            <person name="Samuelson J."/>
            <person name="Svard S.G."/>
            <person name="Sogin M.L."/>
        </authorList>
    </citation>
    <scope>NUCLEOTIDE SEQUENCE [LARGE SCALE GENOMIC DNA]</scope>
    <source>
        <strain evidence="2 3">WB C6</strain>
    </source>
</reference>
<name>A8BMS0_GIAIC</name>
<proteinExistence type="predicted"/>
<feature type="region of interest" description="Disordered" evidence="1">
    <location>
        <begin position="70"/>
        <end position="91"/>
    </location>
</feature>
<dbReference type="AlphaFoldDB" id="A8BMS0"/>
<dbReference type="GeneID" id="5699043"/>
<sequence length="379" mass="39007">MDCIGRGVLLPPGGACSCGALLAELQRVCPLLAASPEVCAAPRALVCCRQPPCLEIAPAPATPSSAVRVPGSACTAPPPAAGPPEAAPAESVQVTLSAQRESFVMQTMRQAHYGGGEAPARAESARLPAPQASDPREARRSHASRPRTAGPRLPACPEEPPGRVQFRGAPEAPPLRCEPAPPSEFSDFGCELLAAGQPEDRRVCGAPWVDAQDLLSDGSEHSEFYRLVERELARLPEPAAPALPESEPSLDALPVHASPRGPQIIEPTPAALQEPEEPAPPQPPTPGRSDSVSADITESLLVEGRPLPDRPPGPEPSEGSPGYSGEAFDSSGSPRGLTDEAAGSAGLDEEDLLGSVGGDLRALLMDSGSGSLSAGAWPE</sequence>
<dbReference type="RefSeq" id="XP_001706157.1">
    <property type="nucleotide sequence ID" value="XM_001706105.1"/>
</dbReference>
<dbReference type="Proteomes" id="UP000001548">
    <property type="component" value="Unassembled WGS sequence"/>
</dbReference>
<feature type="compositionally biased region" description="Low complexity" evidence="1">
    <location>
        <begin position="240"/>
        <end position="250"/>
    </location>
</feature>
<feature type="region of interest" description="Disordered" evidence="1">
    <location>
        <begin position="112"/>
        <end position="161"/>
    </location>
</feature>